<reference evidence="8 9" key="1">
    <citation type="submission" date="2012-10" db="EMBL/GenBank/DDBJ databases">
        <authorList>
            <person name="Zafar N."/>
            <person name="Inman J."/>
            <person name="Hall N."/>
            <person name="Lorenzi H."/>
            <person name="Caler E."/>
        </authorList>
    </citation>
    <scope>NUCLEOTIDE SEQUENCE [LARGE SCALE GENOMIC DNA]</scope>
    <source>
        <strain evidence="8 9">IP1</strain>
    </source>
</reference>
<feature type="transmembrane region" description="Helical" evidence="7">
    <location>
        <begin position="463"/>
        <end position="482"/>
    </location>
</feature>
<keyword evidence="5 7" id="KW-1133">Transmembrane helix</keyword>
<evidence type="ECO:0000256" key="6">
    <source>
        <dbReference type="ARBA" id="ARBA00023136"/>
    </source>
</evidence>
<feature type="transmembrane region" description="Helical" evidence="7">
    <location>
        <begin position="135"/>
        <end position="153"/>
    </location>
</feature>
<dbReference type="InterPro" id="IPR044880">
    <property type="entry name" value="NCX_ion-bd_dom_sf"/>
</dbReference>
<feature type="transmembrane region" description="Helical" evidence="7">
    <location>
        <begin position="494"/>
        <end position="517"/>
    </location>
</feature>
<dbReference type="PANTHER" id="PTHR10846:SF73">
    <property type="entry name" value="SODIUM_CALCIUM EXCHANGER MEMBRANE REGION DOMAIN-CONTAINING PROTEIN"/>
    <property type="match status" value="1"/>
</dbReference>
<dbReference type="GeneID" id="14893837"/>
<protein>
    <submittedName>
        <fullName evidence="8">Uncharacterized protein</fullName>
    </submittedName>
</protein>
<dbReference type="InterPro" id="IPR004481">
    <property type="entry name" value="K/Na/Ca-exchanger"/>
</dbReference>
<dbReference type="OrthoDB" id="30052at2759"/>
<feature type="transmembrane region" description="Helical" evidence="7">
    <location>
        <begin position="95"/>
        <end position="114"/>
    </location>
</feature>
<feature type="transmembrane region" description="Helical" evidence="7">
    <location>
        <begin position="159"/>
        <end position="179"/>
    </location>
</feature>
<keyword evidence="3" id="KW-0050">Antiport</keyword>
<keyword evidence="9" id="KW-1185">Reference proteome</keyword>
<gene>
    <name evidence="8" type="ORF">EIN_251250</name>
</gene>
<dbReference type="RefSeq" id="XP_004261752.1">
    <property type="nucleotide sequence ID" value="XM_004261704.1"/>
</dbReference>
<dbReference type="Proteomes" id="UP000014680">
    <property type="component" value="Unassembled WGS sequence"/>
</dbReference>
<feature type="transmembrane region" description="Helical" evidence="7">
    <location>
        <begin position="392"/>
        <end position="409"/>
    </location>
</feature>
<dbReference type="KEGG" id="eiv:EIN_251250"/>
<evidence type="ECO:0000256" key="5">
    <source>
        <dbReference type="ARBA" id="ARBA00022989"/>
    </source>
</evidence>
<comment type="similarity">
    <text evidence="2">Belongs to the Ca(2+):cation antiporter (CaCA) (TC 2.A.19) family. SLC24A subfamily.</text>
</comment>
<evidence type="ECO:0000256" key="2">
    <source>
        <dbReference type="ARBA" id="ARBA00005364"/>
    </source>
</evidence>
<organism evidence="8 9">
    <name type="scientific">Entamoeba invadens IP1</name>
    <dbReference type="NCBI Taxonomy" id="370355"/>
    <lineage>
        <taxon>Eukaryota</taxon>
        <taxon>Amoebozoa</taxon>
        <taxon>Evosea</taxon>
        <taxon>Archamoebae</taxon>
        <taxon>Mastigamoebida</taxon>
        <taxon>Entamoebidae</taxon>
        <taxon>Entamoeba</taxon>
    </lineage>
</organism>
<dbReference type="GO" id="GO:0005886">
    <property type="term" value="C:plasma membrane"/>
    <property type="evidence" value="ECO:0007669"/>
    <property type="project" value="TreeGrafter"/>
</dbReference>
<dbReference type="GO" id="GO:0008273">
    <property type="term" value="F:calcium, potassium:sodium antiporter activity"/>
    <property type="evidence" value="ECO:0007669"/>
    <property type="project" value="TreeGrafter"/>
</dbReference>
<comment type="subcellular location">
    <subcellularLocation>
        <location evidence="1">Membrane</location>
        <topology evidence="1">Multi-pass membrane protein</topology>
    </subcellularLocation>
</comment>
<accession>A0A0A1UEG6</accession>
<dbReference type="OMA" id="YAYERDS"/>
<dbReference type="VEuPathDB" id="AmoebaDB:EIN_251250"/>
<dbReference type="GO" id="GO:0005262">
    <property type="term" value="F:calcium channel activity"/>
    <property type="evidence" value="ECO:0007669"/>
    <property type="project" value="TreeGrafter"/>
</dbReference>
<dbReference type="EMBL" id="KB206169">
    <property type="protein sequence ID" value="ELP94981.1"/>
    <property type="molecule type" value="Genomic_DNA"/>
</dbReference>
<feature type="transmembrane region" description="Helical" evidence="7">
    <location>
        <begin position="45"/>
        <end position="62"/>
    </location>
</feature>
<keyword evidence="6 7" id="KW-0472">Membrane</keyword>
<proteinExistence type="inferred from homology"/>
<dbReference type="PANTHER" id="PTHR10846">
    <property type="entry name" value="SODIUM/POTASSIUM/CALCIUM EXCHANGER"/>
    <property type="match status" value="1"/>
</dbReference>
<evidence type="ECO:0000256" key="7">
    <source>
        <dbReference type="SAM" id="Phobius"/>
    </source>
</evidence>
<evidence type="ECO:0000256" key="4">
    <source>
        <dbReference type="ARBA" id="ARBA00022692"/>
    </source>
</evidence>
<evidence type="ECO:0000313" key="8">
    <source>
        <dbReference type="EMBL" id="ELP94981.1"/>
    </source>
</evidence>
<feature type="transmembrane region" description="Helical" evidence="7">
    <location>
        <begin position="358"/>
        <end position="380"/>
    </location>
</feature>
<keyword evidence="3" id="KW-0813">Transport</keyword>
<sequence length="519" mass="58291">MVKIVLDIAPVLDHITSFEKYGGFLIYIFIIFQLGYCFHYIMDRYIIPTFNGFCVISIYILHTKIHVPFLMSIAHTLPEIIIVVFGVLFNEYYALSAGMVIGCVLCGTVVCSGVTSFNSHNPIKVNPYAYERDSIILLFGLLLYSLFAISLHSNNGDDPIGTMCLWISFGTYLIHYVIAQITTRMLSRSVVKEPQTDVPSETEGVVKAGLVLVKSSDYSEAMFTESQWAELWVDIYMDEIVVREGSTNRCDELFKVEMKDIKACVIDDVDSTIFEIVLYDRREIGMRSSHRAQWVGILNCLISNNKEEGKKQVGLLDITKWSKIRQRDVQGFEKYLFFVPIMVMKYTIPRFNFVCSGILTFVVSLAYLAIMGFGLFVVSLRLSAVLNVSREALGISLCSVIGIGMRHIINGWNAGFKGCGEVAVGNGYYQGLFNICVVLVVPWTIFYVVLGMSVNHADPFNSYVVYIIIFGTVILITLHLLVAVVASRVVFGRLYGLFVVLLYAIIVIGSLVFSVFVKK</sequence>
<dbReference type="AlphaFoldDB" id="A0A0A1UEG6"/>
<evidence type="ECO:0000256" key="1">
    <source>
        <dbReference type="ARBA" id="ARBA00004141"/>
    </source>
</evidence>
<keyword evidence="4 7" id="KW-0812">Transmembrane</keyword>
<dbReference type="GO" id="GO:0006874">
    <property type="term" value="P:intracellular calcium ion homeostasis"/>
    <property type="evidence" value="ECO:0007669"/>
    <property type="project" value="TreeGrafter"/>
</dbReference>
<dbReference type="Gene3D" id="1.20.1420.30">
    <property type="entry name" value="NCX, central ion-binding region"/>
    <property type="match status" value="2"/>
</dbReference>
<name>A0A0A1UEG6_ENTIV</name>
<feature type="transmembrane region" description="Helical" evidence="7">
    <location>
        <begin position="21"/>
        <end position="39"/>
    </location>
</feature>
<feature type="transmembrane region" description="Helical" evidence="7">
    <location>
        <begin position="429"/>
        <end position="451"/>
    </location>
</feature>
<evidence type="ECO:0000313" key="9">
    <source>
        <dbReference type="Proteomes" id="UP000014680"/>
    </source>
</evidence>
<feature type="transmembrane region" description="Helical" evidence="7">
    <location>
        <begin position="335"/>
        <end position="352"/>
    </location>
</feature>
<evidence type="ECO:0000256" key="3">
    <source>
        <dbReference type="ARBA" id="ARBA00022449"/>
    </source>
</evidence>
<feature type="transmembrane region" description="Helical" evidence="7">
    <location>
        <begin position="69"/>
        <end position="89"/>
    </location>
</feature>